<name>A0ABU6C924_9ACTN</name>
<dbReference type="EMBL" id="JAOZYB010000055">
    <property type="protein sequence ID" value="MEB3960556.1"/>
    <property type="molecule type" value="Genomic_DNA"/>
</dbReference>
<dbReference type="RefSeq" id="WP_324767661.1">
    <property type="nucleotide sequence ID" value="NZ_BAAATS010000031.1"/>
</dbReference>
<evidence type="ECO:0000313" key="2">
    <source>
        <dbReference type="Proteomes" id="UP001352223"/>
    </source>
</evidence>
<protein>
    <submittedName>
        <fullName evidence="1">Uncharacterized protein</fullName>
    </submittedName>
</protein>
<proteinExistence type="predicted"/>
<reference evidence="1 2" key="1">
    <citation type="submission" date="2022-10" db="EMBL/GenBank/DDBJ databases">
        <authorList>
            <person name="Xie J."/>
            <person name="Shen N."/>
        </authorList>
    </citation>
    <scope>NUCLEOTIDE SEQUENCE [LARGE SCALE GENOMIC DNA]</scope>
    <source>
        <strain evidence="1 2">DSM 41681</strain>
    </source>
</reference>
<dbReference type="Proteomes" id="UP001352223">
    <property type="component" value="Unassembled WGS sequence"/>
</dbReference>
<gene>
    <name evidence="1" type="ORF">OKJ48_09910</name>
</gene>
<organism evidence="1 2">
    <name type="scientific">Streptomyces kunmingensis</name>
    <dbReference type="NCBI Taxonomy" id="68225"/>
    <lineage>
        <taxon>Bacteria</taxon>
        <taxon>Bacillati</taxon>
        <taxon>Actinomycetota</taxon>
        <taxon>Actinomycetes</taxon>
        <taxon>Kitasatosporales</taxon>
        <taxon>Streptomycetaceae</taxon>
        <taxon>Streptomyces</taxon>
    </lineage>
</organism>
<sequence>MRAQSELACLALIPRLVETVLSYFDDPRIVWQGWLAAALAMLSCHPLVADQRPAFAARVEQKTRAATRDGEVATYLIALGGLGGDTRPWLNSPHLGIRASAAMAEDPADNAATEILRALSEEPGAYLASFDEDFAPPAQFMTGRDPLAEAITRLERH</sequence>
<accession>A0ABU6C924</accession>
<evidence type="ECO:0000313" key="1">
    <source>
        <dbReference type="EMBL" id="MEB3960556.1"/>
    </source>
</evidence>
<comment type="caution">
    <text evidence="1">The sequence shown here is derived from an EMBL/GenBank/DDBJ whole genome shotgun (WGS) entry which is preliminary data.</text>
</comment>
<keyword evidence="2" id="KW-1185">Reference proteome</keyword>